<keyword evidence="3" id="KW-1185">Reference proteome</keyword>
<sequence>MGVFAMFRRKSKNPENAAAASAEAEQTAAPSADAPAAAASAEKADEAQSGAKAPESAAADVRAEAAKDAPEAAEAAAGADDTEGTEIPKQQSADEAADNEVGESARK</sequence>
<comment type="caution">
    <text evidence="2">The sequence shown here is derived from an EMBL/GenBank/DDBJ whole genome shotgun (WGS) entry which is preliminary data.</text>
</comment>
<proteinExistence type="predicted"/>
<name>A0ABV5P6D6_STRCM</name>
<feature type="region of interest" description="Disordered" evidence="1">
    <location>
        <begin position="1"/>
        <end position="107"/>
    </location>
</feature>
<evidence type="ECO:0000313" key="3">
    <source>
        <dbReference type="Proteomes" id="UP001589718"/>
    </source>
</evidence>
<organism evidence="2 3">
    <name type="scientific">Streptomyces cremeus</name>
    <dbReference type="NCBI Taxonomy" id="66881"/>
    <lineage>
        <taxon>Bacteria</taxon>
        <taxon>Bacillati</taxon>
        <taxon>Actinomycetota</taxon>
        <taxon>Actinomycetes</taxon>
        <taxon>Kitasatosporales</taxon>
        <taxon>Streptomycetaceae</taxon>
        <taxon>Streptomyces</taxon>
    </lineage>
</organism>
<protein>
    <recommendedName>
        <fullName evidence="4">Gliding motility protein</fullName>
    </recommendedName>
</protein>
<gene>
    <name evidence="2" type="ORF">ACFFTU_02140</name>
</gene>
<accession>A0ABV5P6D6</accession>
<reference evidence="2 3" key="1">
    <citation type="submission" date="2024-09" db="EMBL/GenBank/DDBJ databases">
        <authorList>
            <person name="Sun Q."/>
            <person name="Mori K."/>
        </authorList>
    </citation>
    <scope>NUCLEOTIDE SEQUENCE [LARGE SCALE GENOMIC DNA]</scope>
    <source>
        <strain evidence="2 3">JCM 4362</strain>
    </source>
</reference>
<evidence type="ECO:0008006" key="4">
    <source>
        <dbReference type="Google" id="ProtNLM"/>
    </source>
</evidence>
<dbReference type="EMBL" id="JBHMCR010000002">
    <property type="protein sequence ID" value="MFB9518751.1"/>
    <property type="molecule type" value="Genomic_DNA"/>
</dbReference>
<evidence type="ECO:0000256" key="1">
    <source>
        <dbReference type="SAM" id="MobiDB-lite"/>
    </source>
</evidence>
<feature type="compositionally biased region" description="Low complexity" evidence="1">
    <location>
        <begin position="14"/>
        <end position="60"/>
    </location>
</feature>
<feature type="compositionally biased region" description="Basic and acidic residues" evidence="1">
    <location>
        <begin position="61"/>
        <end position="70"/>
    </location>
</feature>
<evidence type="ECO:0000313" key="2">
    <source>
        <dbReference type="EMBL" id="MFB9518751.1"/>
    </source>
</evidence>
<dbReference type="Proteomes" id="UP001589718">
    <property type="component" value="Unassembled WGS sequence"/>
</dbReference>
<dbReference type="RefSeq" id="WP_345217341.1">
    <property type="nucleotide sequence ID" value="NZ_BAAAXE010000001.1"/>
</dbReference>